<feature type="transmembrane region" description="Helical" evidence="12">
    <location>
        <begin position="446"/>
        <end position="463"/>
    </location>
</feature>
<comment type="similarity">
    <text evidence="3 12">Belongs to the complex I subunit 4 family.</text>
</comment>
<feature type="transmembrane region" description="Helical" evidence="12">
    <location>
        <begin position="324"/>
        <end position="345"/>
    </location>
</feature>
<keyword evidence="12" id="KW-0813">Transport</keyword>
<dbReference type="NCBIfam" id="TIGR01972">
    <property type="entry name" value="NDH_I_M"/>
    <property type="match status" value="1"/>
</dbReference>
<keyword evidence="12 14" id="KW-0496">Mitochondrion</keyword>
<dbReference type="GeneID" id="42903385"/>
<keyword evidence="12" id="KW-0679">Respiratory chain</keyword>
<evidence type="ECO:0000256" key="2">
    <source>
        <dbReference type="ARBA" id="ARBA00004141"/>
    </source>
</evidence>
<comment type="function">
    <text evidence="1">Core subunit of the mitochondrial membrane respiratory chain NADH dehydrogenase (Complex I) that is believed to belong to the minimal assembly required for catalysis. Complex I functions in the transfer of electrons from NADH to the respiratory chain. The immediate electron acceptor for the enzyme is believed to be ubiquinone.</text>
</comment>
<evidence type="ECO:0000256" key="6">
    <source>
        <dbReference type="ARBA" id="ARBA00022692"/>
    </source>
</evidence>
<evidence type="ECO:0000256" key="4">
    <source>
        <dbReference type="ARBA" id="ARBA00012944"/>
    </source>
</evidence>
<dbReference type="InterPro" id="IPR001750">
    <property type="entry name" value="ND/Mrp_TM"/>
</dbReference>
<feature type="transmembrane region" description="Helical" evidence="12">
    <location>
        <begin position="357"/>
        <end position="382"/>
    </location>
</feature>
<dbReference type="AlphaFoldDB" id="A0A650BXC5"/>
<feature type="domain" description="NADH:quinone oxidoreductase/Mrp antiporter transmembrane" evidence="13">
    <location>
        <begin position="127"/>
        <end position="407"/>
    </location>
</feature>
<evidence type="ECO:0000256" key="11">
    <source>
        <dbReference type="ARBA" id="ARBA00023136"/>
    </source>
</evidence>
<dbReference type="NCBIfam" id="NF004499">
    <property type="entry name" value="PRK05846.1-3"/>
    <property type="match status" value="1"/>
</dbReference>
<dbReference type="GO" id="GO:0031966">
    <property type="term" value="C:mitochondrial membrane"/>
    <property type="evidence" value="ECO:0007669"/>
    <property type="project" value="UniProtKB-SubCell"/>
</dbReference>
<feature type="transmembrane region" description="Helical" evidence="12">
    <location>
        <begin position="129"/>
        <end position="150"/>
    </location>
</feature>
<evidence type="ECO:0000256" key="3">
    <source>
        <dbReference type="ARBA" id="ARBA00009025"/>
    </source>
</evidence>
<dbReference type="PANTHER" id="PTHR43507">
    <property type="entry name" value="NADH-UBIQUINONE OXIDOREDUCTASE CHAIN 4"/>
    <property type="match status" value="1"/>
</dbReference>
<dbReference type="GO" id="GO:0003954">
    <property type="term" value="F:NADH dehydrogenase activity"/>
    <property type="evidence" value="ECO:0007669"/>
    <property type="project" value="TreeGrafter"/>
</dbReference>
<comment type="subcellular location">
    <subcellularLocation>
        <location evidence="2">Membrane</location>
        <topology evidence="2">Multi-pass membrane protein</topology>
    </subcellularLocation>
    <subcellularLocation>
        <location evidence="12">Mitochondrion membrane</location>
        <topology evidence="12">Multi-pass membrane protein</topology>
    </subcellularLocation>
</comment>
<dbReference type="GO" id="GO:0042773">
    <property type="term" value="P:ATP synthesis coupled electron transport"/>
    <property type="evidence" value="ECO:0007669"/>
    <property type="project" value="InterPro"/>
</dbReference>
<evidence type="ECO:0000256" key="1">
    <source>
        <dbReference type="ARBA" id="ARBA00003257"/>
    </source>
</evidence>
<geneLocation type="mitochondrion" evidence="14"/>
<feature type="transmembrane region" description="Helical" evidence="12">
    <location>
        <begin position="31"/>
        <end position="51"/>
    </location>
</feature>
<comment type="function">
    <text evidence="12">Core subunit of the mitochondrial membrane respiratory chain NADH dehydrogenase (Complex I) which catalyzes electron transfer from NADH through the respiratory chain, using ubiquinone as an electron acceptor. Essential for the catalytic activity and assembly of complex I.</text>
</comment>
<feature type="transmembrane region" description="Helical" evidence="12">
    <location>
        <begin position="71"/>
        <end position="98"/>
    </location>
</feature>
<dbReference type="InterPro" id="IPR003918">
    <property type="entry name" value="NADH_UbQ_OxRdtase"/>
</dbReference>
<reference evidence="14" key="1">
    <citation type="journal article" date="2019" name="PeerJ">
        <title>The inflated mitochondrial genomes of siphonous green algae reflect processes driving expansion of noncoding DNA and proliferation of introns.</title>
        <authorList>
            <person name="Repetti S.I."/>
            <person name="Jackson C.J."/>
            <person name="Judd L.M."/>
            <person name="Wick R.R."/>
            <person name="Holt K.E."/>
            <person name="Verbruggen H."/>
        </authorList>
    </citation>
    <scope>NUCLEOTIDE SEQUENCE</scope>
    <source>
        <strain evidence="14">SAG6.99</strain>
    </source>
</reference>
<organism evidence="14">
    <name type="scientific">Ostreobium quekettii</name>
    <dbReference type="NCBI Taxonomy" id="121088"/>
    <lineage>
        <taxon>Eukaryota</taxon>
        <taxon>Viridiplantae</taxon>
        <taxon>Chlorophyta</taxon>
        <taxon>core chlorophytes</taxon>
        <taxon>Ulvophyceae</taxon>
        <taxon>TCBD clade</taxon>
        <taxon>Bryopsidales</taxon>
        <taxon>Ostreobineae</taxon>
        <taxon>Ostreobiaceae</taxon>
        <taxon>Ostreobium</taxon>
    </lineage>
</organism>
<comment type="catalytic activity">
    <reaction evidence="12">
        <text>a ubiquinone + NADH + 5 H(+)(in) = a ubiquinol + NAD(+) + 4 H(+)(out)</text>
        <dbReference type="Rhea" id="RHEA:29091"/>
        <dbReference type="Rhea" id="RHEA-COMP:9565"/>
        <dbReference type="Rhea" id="RHEA-COMP:9566"/>
        <dbReference type="ChEBI" id="CHEBI:15378"/>
        <dbReference type="ChEBI" id="CHEBI:16389"/>
        <dbReference type="ChEBI" id="CHEBI:17976"/>
        <dbReference type="ChEBI" id="CHEBI:57540"/>
        <dbReference type="ChEBI" id="CHEBI:57945"/>
        <dbReference type="EC" id="7.1.1.2"/>
    </reaction>
</comment>
<feature type="transmembrane region" description="Helical" evidence="12">
    <location>
        <begin position="402"/>
        <end position="425"/>
    </location>
</feature>
<keyword evidence="9 12" id="KW-0520">NAD</keyword>
<feature type="transmembrane region" description="Helical" evidence="12">
    <location>
        <begin position="203"/>
        <end position="226"/>
    </location>
</feature>
<keyword evidence="6 12" id="KW-0812">Transmembrane</keyword>
<sequence>MSILVSIIFIPIIGALILFFVPNWKTQLIKNIALNVSCLNFLMSLLLWIYFDHSTAKFQFSQTIYSESLSFTIAIDGISLFFIILTTFLVPVCILVGWKTISNYVKEYCIAFLILETLMIAVFCMLDLLLFYVFFESVLIPMFIIIGVWGSRERKIRAAYQFFIYTLFGSIIMLLGILIIYLQTGTTDYQILYTTEFSEKRQIIIWATFFASFAVKVPMIPVHIWLPEAHVEAPTAGSVILAGILLKLGTYGFLRFSIPLFPYASMYFTPLLYTMSIIAIIYTSFTTIRQVDLKKIIAYSSVAHMNIVIIGLFSMNSIGIEGSIMLMLSHGIVSPALFLCVGVLYDRYKTRLCRYYGGCVHTMPIFCILFCLFTMANIALPLTANFVGELLVFQGVFCNNTLVAFLSATSMICSGGYSLLAYGRVAYGSCKPYYIRSFSDLSRREFFMFIPFVVVTLWLGVTPQCFLDAMHCSVANILNI</sequence>
<dbReference type="EC" id="7.1.1.2" evidence="4 12"/>
<evidence type="ECO:0000256" key="10">
    <source>
        <dbReference type="ARBA" id="ARBA00023075"/>
    </source>
</evidence>
<dbReference type="EMBL" id="MN514984">
    <property type="protein sequence ID" value="QGQ61997.1"/>
    <property type="molecule type" value="Genomic_DNA"/>
</dbReference>
<keyword evidence="8 12" id="KW-1133">Transmembrane helix</keyword>
<name>A0A650BXC5_9CHLO</name>
<feature type="transmembrane region" description="Helical" evidence="12">
    <location>
        <begin position="297"/>
        <end position="318"/>
    </location>
</feature>
<dbReference type="GO" id="GO:0015990">
    <property type="term" value="P:electron transport coupled proton transport"/>
    <property type="evidence" value="ECO:0007669"/>
    <property type="project" value="TreeGrafter"/>
</dbReference>
<feature type="transmembrane region" description="Helical" evidence="12">
    <location>
        <begin position="162"/>
        <end position="183"/>
    </location>
</feature>
<dbReference type="Pfam" id="PF00361">
    <property type="entry name" value="Proton_antipo_M"/>
    <property type="match status" value="1"/>
</dbReference>
<evidence type="ECO:0000256" key="8">
    <source>
        <dbReference type="ARBA" id="ARBA00022989"/>
    </source>
</evidence>
<keyword evidence="7" id="KW-1278">Translocase</keyword>
<evidence type="ECO:0000259" key="13">
    <source>
        <dbReference type="Pfam" id="PF00361"/>
    </source>
</evidence>
<evidence type="ECO:0000256" key="12">
    <source>
        <dbReference type="RuleBase" id="RU003297"/>
    </source>
</evidence>
<evidence type="ECO:0000256" key="7">
    <source>
        <dbReference type="ARBA" id="ARBA00022967"/>
    </source>
</evidence>
<dbReference type="PANTHER" id="PTHR43507:SF1">
    <property type="entry name" value="NADH-UBIQUINONE OXIDOREDUCTASE CHAIN 4"/>
    <property type="match status" value="1"/>
</dbReference>
<dbReference type="GO" id="GO:0048039">
    <property type="term" value="F:ubiquinone binding"/>
    <property type="evidence" value="ECO:0007669"/>
    <property type="project" value="TreeGrafter"/>
</dbReference>
<evidence type="ECO:0000256" key="9">
    <source>
        <dbReference type="ARBA" id="ARBA00023027"/>
    </source>
</evidence>
<keyword evidence="10 12" id="KW-0830">Ubiquinone</keyword>
<feature type="transmembrane region" description="Helical" evidence="12">
    <location>
        <begin position="105"/>
        <end position="123"/>
    </location>
</feature>
<dbReference type="PRINTS" id="PR01437">
    <property type="entry name" value="NUOXDRDTASE4"/>
</dbReference>
<gene>
    <name evidence="14" type="primary">nad4</name>
</gene>
<keyword evidence="12" id="KW-0249">Electron transport</keyword>
<dbReference type="GO" id="GO:0008137">
    <property type="term" value="F:NADH dehydrogenase (ubiquinone) activity"/>
    <property type="evidence" value="ECO:0007669"/>
    <property type="project" value="UniProtKB-UniRule"/>
</dbReference>
<feature type="transmembrane region" description="Helical" evidence="12">
    <location>
        <begin position="238"/>
        <end position="258"/>
    </location>
</feature>
<accession>A0A650BXC5</accession>
<dbReference type="InterPro" id="IPR010227">
    <property type="entry name" value="NADH_Q_OxRdtase_chainM/4"/>
</dbReference>
<evidence type="ECO:0000313" key="14">
    <source>
        <dbReference type="EMBL" id="QGQ61997.1"/>
    </source>
</evidence>
<dbReference type="RefSeq" id="YP_009720785.1">
    <property type="nucleotide sequence ID" value="NC_045361.1"/>
</dbReference>
<feature type="transmembrane region" description="Helical" evidence="12">
    <location>
        <begin position="264"/>
        <end position="285"/>
    </location>
</feature>
<keyword evidence="11 12" id="KW-0472">Membrane</keyword>
<feature type="transmembrane region" description="Helical" evidence="12">
    <location>
        <begin position="6"/>
        <end position="24"/>
    </location>
</feature>
<evidence type="ECO:0000256" key="5">
    <source>
        <dbReference type="ARBA" id="ARBA00021006"/>
    </source>
</evidence>
<proteinExistence type="inferred from homology"/>
<protein>
    <recommendedName>
        <fullName evidence="5 12">NADH-ubiquinone oxidoreductase chain 4</fullName>
        <ecNumber evidence="4 12">7.1.1.2</ecNumber>
    </recommendedName>
</protein>